<name>A0ABD6T3F1_9BACI</name>
<evidence type="ECO:0000256" key="2">
    <source>
        <dbReference type="ARBA" id="ARBA00022603"/>
    </source>
</evidence>
<evidence type="ECO:0000313" key="14">
    <source>
        <dbReference type="Proteomes" id="UP000221918"/>
    </source>
</evidence>
<evidence type="ECO:0000256" key="7">
    <source>
        <dbReference type="ARBA" id="ARBA00023015"/>
    </source>
</evidence>
<evidence type="ECO:0000256" key="6">
    <source>
        <dbReference type="ARBA" id="ARBA00022833"/>
    </source>
</evidence>
<reference evidence="13 14" key="1">
    <citation type="submission" date="2017-09" db="EMBL/GenBank/DDBJ databases">
        <title>Large-scale bioinformatics analysis of Bacillus genomes uncovers conserved roles of natural products in bacterial physiology.</title>
        <authorList>
            <consortium name="Agbiome Team Llc"/>
            <person name="Bleich R.M."/>
            <person name="Grubbs K.J."/>
            <person name="Santa Maria K.C."/>
            <person name="Allen S.E."/>
            <person name="Farag S."/>
            <person name="Shank E.A."/>
            <person name="Bowers A."/>
        </authorList>
    </citation>
    <scope>NUCLEOTIDE SEQUENCE [LARGE SCALE GENOMIC DNA]</scope>
    <source>
        <strain evidence="13 14">AFS037265</strain>
    </source>
</reference>
<dbReference type="InterPro" id="IPR016220">
    <property type="entry name" value="Me-P-triester_DNA_alkyl-Trfase"/>
</dbReference>
<dbReference type="InterPro" id="IPR020449">
    <property type="entry name" value="Tscrpt_reg_AraC-type_HTH"/>
</dbReference>
<evidence type="ECO:0000259" key="12">
    <source>
        <dbReference type="PROSITE" id="PS01124"/>
    </source>
</evidence>
<dbReference type="FunFam" id="3.40.10.10:FF:000001">
    <property type="entry name" value="DNA-3-methyladenine glycosylase 2"/>
    <property type="match status" value="1"/>
</dbReference>
<evidence type="ECO:0000313" key="13">
    <source>
        <dbReference type="EMBL" id="PHE90711.1"/>
    </source>
</evidence>
<dbReference type="SUPFAM" id="SSF46689">
    <property type="entry name" value="Homeodomain-like"/>
    <property type="match status" value="2"/>
</dbReference>
<keyword evidence="8" id="KW-0238">DNA-binding</keyword>
<keyword evidence="10" id="KW-0804">Transcription</keyword>
<dbReference type="SMART" id="SM00342">
    <property type="entry name" value="HTH_ARAC"/>
    <property type="match status" value="1"/>
</dbReference>
<dbReference type="Gene3D" id="3.40.10.10">
    <property type="entry name" value="DNA Methylphosphotriester Repair Domain"/>
    <property type="match status" value="1"/>
</dbReference>
<evidence type="ECO:0000256" key="9">
    <source>
        <dbReference type="ARBA" id="ARBA00023159"/>
    </source>
</evidence>
<dbReference type="Pfam" id="PF02805">
    <property type="entry name" value="Ada_Zn_binding"/>
    <property type="match status" value="1"/>
</dbReference>
<evidence type="ECO:0000256" key="3">
    <source>
        <dbReference type="ARBA" id="ARBA00022679"/>
    </source>
</evidence>
<dbReference type="Proteomes" id="UP000221918">
    <property type="component" value="Unassembled WGS sequence"/>
</dbReference>
<dbReference type="PANTHER" id="PTHR43280:SF28">
    <property type="entry name" value="HTH-TYPE TRANSCRIPTIONAL ACTIVATOR RHAS"/>
    <property type="match status" value="1"/>
</dbReference>
<evidence type="ECO:0000256" key="8">
    <source>
        <dbReference type="ARBA" id="ARBA00023125"/>
    </source>
</evidence>
<evidence type="ECO:0000256" key="5">
    <source>
        <dbReference type="ARBA" id="ARBA00022763"/>
    </source>
</evidence>
<dbReference type="GO" id="GO:0006307">
    <property type="term" value="P:DNA alkylation repair"/>
    <property type="evidence" value="ECO:0007669"/>
    <property type="project" value="UniProtKB-ARBA"/>
</dbReference>
<dbReference type="EMBL" id="NUTL01000113">
    <property type="protein sequence ID" value="PHE90711.1"/>
    <property type="molecule type" value="Genomic_DNA"/>
</dbReference>
<dbReference type="GO" id="GO:0032259">
    <property type="term" value="P:methylation"/>
    <property type="evidence" value="ECO:0007669"/>
    <property type="project" value="UniProtKB-KW"/>
</dbReference>
<dbReference type="InterPro" id="IPR004026">
    <property type="entry name" value="Ada_DNA_repair_Zn-bd"/>
</dbReference>
<dbReference type="SUPFAM" id="SSF57884">
    <property type="entry name" value="Ada DNA repair protein, N-terminal domain (N-Ada 10)"/>
    <property type="match status" value="1"/>
</dbReference>
<dbReference type="InterPro" id="IPR035451">
    <property type="entry name" value="Ada-like_dom_sf"/>
</dbReference>
<evidence type="ECO:0000256" key="4">
    <source>
        <dbReference type="ARBA" id="ARBA00022723"/>
    </source>
</evidence>
<evidence type="ECO:0000256" key="10">
    <source>
        <dbReference type="ARBA" id="ARBA00023163"/>
    </source>
</evidence>
<dbReference type="GO" id="GO:0003677">
    <property type="term" value="F:DNA binding"/>
    <property type="evidence" value="ECO:0007669"/>
    <property type="project" value="UniProtKB-KW"/>
</dbReference>
<dbReference type="Pfam" id="PF12833">
    <property type="entry name" value="HTH_18"/>
    <property type="match status" value="1"/>
</dbReference>
<comment type="caution">
    <text evidence="13">The sequence shown here is derived from an EMBL/GenBank/DDBJ whole genome shotgun (WGS) entry which is preliminary data.</text>
</comment>
<gene>
    <name evidence="13" type="ORF">COF81_23420</name>
</gene>
<dbReference type="InterPro" id="IPR018062">
    <property type="entry name" value="HTH_AraC-typ_CS"/>
</dbReference>
<evidence type="ECO:0000256" key="11">
    <source>
        <dbReference type="ARBA" id="ARBA00023204"/>
    </source>
</evidence>
<feature type="domain" description="HTH araC/xylS-type" evidence="12">
    <location>
        <begin position="107"/>
        <end position="205"/>
    </location>
</feature>
<dbReference type="PRINTS" id="PR00032">
    <property type="entry name" value="HTHARAC"/>
</dbReference>
<keyword evidence="2" id="KW-0489">Methyltransferase</keyword>
<dbReference type="InterPro" id="IPR009057">
    <property type="entry name" value="Homeodomain-like_sf"/>
</dbReference>
<dbReference type="RefSeq" id="WP_098160998.1">
    <property type="nucleotide sequence ID" value="NZ_JARMBS010000021.1"/>
</dbReference>
<dbReference type="PROSITE" id="PS01124">
    <property type="entry name" value="HTH_ARAC_FAMILY_2"/>
    <property type="match status" value="1"/>
</dbReference>
<keyword evidence="5" id="KW-0227">DNA damage</keyword>
<keyword evidence="11" id="KW-0234">DNA repair</keyword>
<keyword evidence="4" id="KW-0479">Metal-binding</keyword>
<sequence length="221" mass="25308">MMNIKGQEHENKSNVIHKQNTVAVSQEHIAYEKWQAIILNDASYDGAFFYGVKSTGIFCRPSCKSRTPKKENVRVFQNAEQALLKNFRPCKRCKPTGGRLHDHEWVDQIMQCIDMNYSETLTLETLADMCHGSPYHLHRVFKRVKGMTPVEYIQQTRIAKAIEYLIDSDKVISDIAMTVGIPNTSYFITLFKAKTGYTPADYRQINRIKHTTGVLQNGSTN</sequence>
<proteinExistence type="predicted"/>
<accession>A0ABD6T3F1</accession>
<dbReference type="GO" id="GO:0046872">
    <property type="term" value="F:metal ion binding"/>
    <property type="evidence" value="ECO:0007669"/>
    <property type="project" value="UniProtKB-KW"/>
</dbReference>
<dbReference type="PROSITE" id="PS00041">
    <property type="entry name" value="HTH_ARAC_FAMILY_1"/>
    <property type="match status" value="1"/>
</dbReference>
<dbReference type="AlphaFoldDB" id="A0ABD6T3F1"/>
<comment type="cofactor">
    <cofactor evidence="1">
        <name>Zn(2+)</name>
        <dbReference type="ChEBI" id="CHEBI:29105"/>
    </cofactor>
</comment>
<keyword evidence="9" id="KW-0010">Activator</keyword>
<keyword evidence="6" id="KW-0862">Zinc</keyword>
<organism evidence="13 14">
    <name type="scientific">Bacillus pseudomycoides</name>
    <dbReference type="NCBI Taxonomy" id="64104"/>
    <lineage>
        <taxon>Bacteria</taxon>
        <taxon>Bacillati</taxon>
        <taxon>Bacillota</taxon>
        <taxon>Bacilli</taxon>
        <taxon>Bacillales</taxon>
        <taxon>Bacillaceae</taxon>
        <taxon>Bacillus</taxon>
        <taxon>Bacillus cereus group</taxon>
    </lineage>
</organism>
<dbReference type="Gene3D" id="1.10.10.60">
    <property type="entry name" value="Homeodomain-like"/>
    <property type="match status" value="2"/>
</dbReference>
<keyword evidence="3" id="KW-0808">Transferase</keyword>
<keyword evidence="7" id="KW-0805">Transcription regulation</keyword>
<evidence type="ECO:0000256" key="1">
    <source>
        <dbReference type="ARBA" id="ARBA00001947"/>
    </source>
</evidence>
<dbReference type="PANTHER" id="PTHR43280">
    <property type="entry name" value="ARAC-FAMILY TRANSCRIPTIONAL REGULATOR"/>
    <property type="match status" value="1"/>
</dbReference>
<dbReference type="GO" id="GO:0008168">
    <property type="term" value="F:methyltransferase activity"/>
    <property type="evidence" value="ECO:0007669"/>
    <property type="project" value="UniProtKB-KW"/>
</dbReference>
<protein>
    <submittedName>
        <fullName evidence="13">AraC family transcriptional regulator</fullName>
    </submittedName>
</protein>
<dbReference type="InterPro" id="IPR018060">
    <property type="entry name" value="HTH_AraC"/>
</dbReference>
<dbReference type="PIRSF" id="PIRSF000408">
    <property type="entry name" value="Alkyltransferas_AdaA"/>
    <property type="match status" value="1"/>
</dbReference>